<dbReference type="OrthoDB" id="656959at2"/>
<organism evidence="1 2">
    <name type="scientific">Empedobacter brevis NBRC 14943 = ATCC 43319</name>
    <dbReference type="NCBI Taxonomy" id="1218108"/>
    <lineage>
        <taxon>Bacteria</taxon>
        <taxon>Pseudomonadati</taxon>
        <taxon>Bacteroidota</taxon>
        <taxon>Flavobacteriia</taxon>
        <taxon>Flavobacteriales</taxon>
        <taxon>Weeksellaceae</taxon>
        <taxon>Empedobacter</taxon>
    </lineage>
</organism>
<proteinExistence type="predicted"/>
<dbReference type="RefSeq" id="WP_146810821.1">
    <property type="nucleotide sequence ID" value="NZ_BJXC01000042.1"/>
</dbReference>
<reference evidence="1 2" key="1">
    <citation type="submission" date="2019-07" db="EMBL/GenBank/DDBJ databases">
        <title>Whole genome shotgun sequence of Empedobacter brevis NBRC 14943.</title>
        <authorList>
            <person name="Hosoyama A."/>
            <person name="Uohara A."/>
            <person name="Ohji S."/>
            <person name="Ichikawa N."/>
        </authorList>
    </citation>
    <scope>NUCLEOTIDE SEQUENCE [LARGE SCALE GENOMIC DNA]</scope>
    <source>
        <strain evidence="1 2">NBRC 14943</strain>
    </source>
</reference>
<evidence type="ECO:0000313" key="2">
    <source>
        <dbReference type="Proteomes" id="UP000321245"/>
    </source>
</evidence>
<sequence>MKMALKLLSRIVKISLLLLIINGCTVKHRIELEGCPKNFNFSSEERLKNYPFNNSENIVFISYTQKQPGLIGTELSKYLSKLYKKTKKFEPEDVNEAYYLGKEDINELTDVFYNYGYNKGNITVSSSGCYMPKNAILFLDSEDYLSDYIEICFECGVVKFSNEKMNLGYNCSDKLGLIKKLFEKYNIKYLKLEDQRSTN</sequence>
<name>A0A511NLS4_9FLAO</name>
<dbReference type="EMBL" id="BJXC01000042">
    <property type="protein sequence ID" value="GEM53696.1"/>
    <property type="molecule type" value="Genomic_DNA"/>
</dbReference>
<dbReference type="STRING" id="1218108.GCA_000382425_00379"/>
<comment type="caution">
    <text evidence="1">The sequence shown here is derived from an EMBL/GenBank/DDBJ whole genome shotgun (WGS) entry which is preliminary data.</text>
</comment>
<gene>
    <name evidence="1" type="ORF">EB1_34860</name>
</gene>
<keyword evidence="2" id="KW-1185">Reference proteome</keyword>
<dbReference type="GeneID" id="84648664"/>
<dbReference type="AlphaFoldDB" id="A0A511NLS4"/>
<accession>A0A511NLS4</accession>
<protein>
    <submittedName>
        <fullName evidence="1">Uncharacterized protein</fullName>
    </submittedName>
</protein>
<evidence type="ECO:0000313" key="1">
    <source>
        <dbReference type="EMBL" id="GEM53696.1"/>
    </source>
</evidence>
<dbReference type="Proteomes" id="UP000321245">
    <property type="component" value="Unassembled WGS sequence"/>
</dbReference>